<proteinExistence type="predicted"/>
<protein>
    <submittedName>
        <fullName evidence="1">Uncharacterized protein</fullName>
    </submittedName>
</protein>
<evidence type="ECO:0000313" key="1">
    <source>
        <dbReference type="EMBL" id="KAK3052442.1"/>
    </source>
</evidence>
<comment type="caution">
    <text evidence="1">The sequence shown here is derived from an EMBL/GenBank/DDBJ whole genome shotgun (WGS) entry which is preliminary data.</text>
</comment>
<feature type="non-terminal residue" evidence="1">
    <location>
        <position position="281"/>
    </location>
</feature>
<keyword evidence="2" id="KW-1185">Reference proteome</keyword>
<sequence length="281" mass="31229">MPRRAYIADLAKLTEDVTIPGIFDIKSGADDGECEFYITPKVGGPKFKLTAMVSDLGDYPSSHQYMLFAADGATEEVVQMLNRVPNITGKDLATMLDCVAGSFALQDESGDTYMTDSQTDELQSENNEEDEDDDDFDLDFDGGRTTAMRTVYSTVPKVPSTTTFQERIRSDLRTAKAAGFKTGYQGELLEGGPCFVSLSCRVAKLGISEEALQAWKLTRSQYLVIILAFPHGYRSLDKLCSYNQTSARREIEMRVGVSNTYKPSLQEAHQAFRHLTNDEEK</sequence>
<reference evidence="1" key="1">
    <citation type="submission" date="2024-09" db="EMBL/GenBank/DDBJ databases">
        <title>Black Yeasts Isolated from many extreme environments.</title>
        <authorList>
            <person name="Coleine C."/>
            <person name="Stajich J.E."/>
            <person name="Selbmann L."/>
        </authorList>
    </citation>
    <scope>NUCLEOTIDE SEQUENCE</scope>
    <source>
        <strain evidence="1">CCFEE 5737</strain>
    </source>
</reference>
<evidence type="ECO:0000313" key="2">
    <source>
        <dbReference type="Proteomes" id="UP001186974"/>
    </source>
</evidence>
<dbReference type="EMBL" id="JAWDJW010009984">
    <property type="protein sequence ID" value="KAK3052442.1"/>
    <property type="molecule type" value="Genomic_DNA"/>
</dbReference>
<name>A0ACC3CXQ5_9PEZI</name>
<accession>A0ACC3CXQ5</accession>
<gene>
    <name evidence="1" type="ORF">LTS18_012285</name>
</gene>
<dbReference type="Proteomes" id="UP001186974">
    <property type="component" value="Unassembled WGS sequence"/>
</dbReference>
<organism evidence="1 2">
    <name type="scientific">Coniosporium uncinatum</name>
    <dbReference type="NCBI Taxonomy" id="93489"/>
    <lineage>
        <taxon>Eukaryota</taxon>
        <taxon>Fungi</taxon>
        <taxon>Dikarya</taxon>
        <taxon>Ascomycota</taxon>
        <taxon>Pezizomycotina</taxon>
        <taxon>Dothideomycetes</taxon>
        <taxon>Dothideomycetes incertae sedis</taxon>
        <taxon>Coniosporium</taxon>
    </lineage>
</organism>